<organism evidence="2 3">
    <name type="scientific">Myxococcus landrumensis</name>
    <dbReference type="NCBI Taxonomy" id="2813577"/>
    <lineage>
        <taxon>Bacteria</taxon>
        <taxon>Pseudomonadati</taxon>
        <taxon>Myxococcota</taxon>
        <taxon>Myxococcia</taxon>
        <taxon>Myxococcales</taxon>
        <taxon>Cystobacterineae</taxon>
        <taxon>Myxococcaceae</taxon>
        <taxon>Myxococcus</taxon>
    </lineage>
</organism>
<evidence type="ECO:0000256" key="1">
    <source>
        <dbReference type="SAM" id="Phobius"/>
    </source>
</evidence>
<protein>
    <submittedName>
        <fullName evidence="2">Uncharacterized protein</fullName>
    </submittedName>
</protein>
<accession>A0ABX7NKB9</accession>
<dbReference type="Proteomes" id="UP000663090">
    <property type="component" value="Chromosome"/>
</dbReference>
<keyword evidence="3" id="KW-1185">Reference proteome</keyword>
<dbReference type="RefSeq" id="WP_206719457.1">
    <property type="nucleotide sequence ID" value="NZ_CP071091.1"/>
</dbReference>
<keyword evidence="1" id="KW-0472">Membrane</keyword>
<name>A0ABX7NKB9_9BACT</name>
<reference evidence="2 3" key="1">
    <citation type="submission" date="2021-02" db="EMBL/GenBank/DDBJ databases">
        <title>De Novo genome assembly of isolated myxobacteria.</title>
        <authorList>
            <person name="Stevens D.C."/>
        </authorList>
    </citation>
    <scope>NUCLEOTIDE SEQUENCE [LARGE SCALE GENOMIC DNA]</scope>
    <source>
        <strain evidence="2 3">SCHIC003</strain>
    </source>
</reference>
<proteinExistence type="predicted"/>
<evidence type="ECO:0000313" key="2">
    <source>
        <dbReference type="EMBL" id="QSQ17836.1"/>
    </source>
</evidence>
<dbReference type="EMBL" id="CP071091">
    <property type="protein sequence ID" value="QSQ17836.1"/>
    <property type="molecule type" value="Genomic_DNA"/>
</dbReference>
<sequence>MSAQEAGPSVLARLVLVLLGLSFLGAAWVWGHRSESWASPLVERARQTVGR</sequence>
<gene>
    <name evidence="2" type="ORF">JY572_18140</name>
</gene>
<feature type="transmembrane region" description="Helical" evidence="1">
    <location>
        <begin position="12"/>
        <end position="31"/>
    </location>
</feature>
<evidence type="ECO:0000313" key="3">
    <source>
        <dbReference type="Proteomes" id="UP000663090"/>
    </source>
</evidence>
<keyword evidence="1" id="KW-1133">Transmembrane helix</keyword>
<keyword evidence="1" id="KW-0812">Transmembrane</keyword>